<dbReference type="SUPFAM" id="SSF81301">
    <property type="entry name" value="Nucleotidyltransferase"/>
    <property type="match status" value="1"/>
</dbReference>
<evidence type="ECO:0000313" key="4">
    <source>
        <dbReference type="Proteomes" id="UP000886841"/>
    </source>
</evidence>
<dbReference type="Gene3D" id="1.10.287.860">
    <property type="entry name" value="Nucleotidyltransferase"/>
    <property type="match status" value="1"/>
</dbReference>
<sequence>MENKDNLAAQLDRLLQTTSAQRLREEFARLQGLMSCYRCAILEVETKFRVLNEQFSLQHERNPIESIKSRLKSMESIQEKLQRKGYPLNVESIQENLKDVAGIRVICSFIDDIYMLADCLVHQDDITLLEEKDYIKRPKENGYRSLHLIVEIPIFLQQEKKSMKVEVQLRTIAMEFWANLEHRLRYKKNLEPEVAQKTSRELQECAQVSAMLDEKMQSIRDIIEGD</sequence>
<evidence type="ECO:0000313" key="3">
    <source>
        <dbReference type="EMBL" id="HIR93034.1"/>
    </source>
</evidence>
<dbReference type="GO" id="GO:0015969">
    <property type="term" value="P:guanosine tetraphosphate metabolic process"/>
    <property type="evidence" value="ECO:0007669"/>
    <property type="project" value="InterPro"/>
</dbReference>
<comment type="caution">
    <text evidence="3">The sequence shown here is derived from an EMBL/GenBank/DDBJ whole genome shotgun (WGS) entry which is preliminary data.</text>
</comment>
<dbReference type="Pfam" id="PF04607">
    <property type="entry name" value="RelA_SpoT"/>
    <property type="match status" value="1"/>
</dbReference>
<dbReference type="InterPro" id="IPR052366">
    <property type="entry name" value="GTP_Pyrophosphokinase"/>
</dbReference>
<dbReference type="SMART" id="SM00954">
    <property type="entry name" value="RelA_SpoT"/>
    <property type="match status" value="1"/>
</dbReference>
<reference evidence="3" key="1">
    <citation type="submission" date="2020-10" db="EMBL/GenBank/DDBJ databases">
        <authorList>
            <person name="Gilroy R."/>
        </authorList>
    </citation>
    <scope>NUCLEOTIDE SEQUENCE</scope>
    <source>
        <strain evidence="3">ChiSxjej1B13-7041</strain>
    </source>
</reference>
<name>A0A9D1EK35_9FIRM</name>
<accession>A0A9D1EK35</accession>
<dbReference type="InterPro" id="IPR007685">
    <property type="entry name" value="RelA_SpoT"/>
</dbReference>
<proteinExistence type="predicted"/>
<comment type="pathway">
    <text evidence="1">Purine metabolism; ppGpp biosynthesis; ppGpp from GTP: step 1/2.</text>
</comment>
<dbReference type="EMBL" id="DVHU01000059">
    <property type="protein sequence ID" value="HIR93034.1"/>
    <property type="molecule type" value="Genomic_DNA"/>
</dbReference>
<evidence type="ECO:0000256" key="1">
    <source>
        <dbReference type="ARBA" id="ARBA00004976"/>
    </source>
</evidence>
<dbReference type="AlphaFoldDB" id="A0A9D1EK35"/>
<reference evidence="3" key="2">
    <citation type="journal article" date="2021" name="PeerJ">
        <title>Extensive microbial diversity within the chicken gut microbiome revealed by metagenomics and culture.</title>
        <authorList>
            <person name="Gilroy R."/>
            <person name="Ravi A."/>
            <person name="Getino M."/>
            <person name="Pursley I."/>
            <person name="Horton D.L."/>
            <person name="Alikhan N.F."/>
            <person name="Baker D."/>
            <person name="Gharbi K."/>
            <person name="Hall N."/>
            <person name="Watson M."/>
            <person name="Adriaenssens E.M."/>
            <person name="Foster-Nyarko E."/>
            <person name="Jarju S."/>
            <person name="Secka A."/>
            <person name="Antonio M."/>
            <person name="Oren A."/>
            <person name="Chaudhuri R.R."/>
            <person name="La Ragione R."/>
            <person name="Hildebrand F."/>
            <person name="Pallen M.J."/>
        </authorList>
    </citation>
    <scope>NUCLEOTIDE SEQUENCE</scope>
    <source>
        <strain evidence="3">ChiSxjej1B13-7041</strain>
    </source>
</reference>
<feature type="domain" description="RelA/SpoT" evidence="2">
    <location>
        <begin position="69"/>
        <end position="192"/>
    </location>
</feature>
<dbReference type="CDD" id="cd05399">
    <property type="entry name" value="NT_Rel-Spo_like"/>
    <property type="match status" value="1"/>
</dbReference>
<evidence type="ECO:0000259" key="2">
    <source>
        <dbReference type="SMART" id="SM00954"/>
    </source>
</evidence>
<dbReference type="Proteomes" id="UP000886841">
    <property type="component" value="Unassembled WGS sequence"/>
</dbReference>
<dbReference type="Gene3D" id="3.30.460.10">
    <property type="entry name" value="Beta Polymerase, domain 2"/>
    <property type="match status" value="1"/>
</dbReference>
<gene>
    <name evidence="3" type="ORF">IAB98_06415</name>
</gene>
<protein>
    <submittedName>
        <fullName evidence="3">GTP pyrophosphokinase family protein</fullName>
    </submittedName>
</protein>
<organism evidence="3 4">
    <name type="scientific">Candidatus Egerieimonas intestinavium</name>
    <dbReference type="NCBI Taxonomy" id="2840777"/>
    <lineage>
        <taxon>Bacteria</taxon>
        <taxon>Bacillati</taxon>
        <taxon>Bacillota</taxon>
        <taxon>Clostridia</taxon>
        <taxon>Lachnospirales</taxon>
        <taxon>Lachnospiraceae</taxon>
        <taxon>Lachnospiraceae incertae sedis</taxon>
        <taxon>Candidatus Egerieimonas</taxon>
    </lineage>
</organism>
<dbReference type="PANTHER" id="PTHR47837:SF2">
    <property type="entry name" value="GTP PYROPHOSPHOKINASE YWAC"/>
    <property type="match status" value="1"/>
</dbReference>
<dbReference type="InterPro" id="IPR043519">
    <property type="entry name" value="NT_sf"/>
</dbReference>
<dbReference type="PANTHER" id="PTHR47837">
    <property type="entry name" value="GTP PYROPHOSPHOKINASE YJBM"/>
    <property type="match status" value="1"/>
</dbReference>